<dbReference type="CDD" id="cd00093">
    <property type="entry name" value="HTH_XRE"/>
    <property type="match status" value="1"/>
</dbReference>
<sequence length="69" mass="8115">MIKIRLRELMWEKNISAVEIQRETGIHATTISKIINGKHFNFGLETVDKLCDVLDCRIQDLLVYERINK</sequence>
<dbReference type="InterPro" id="IPR010982">
    <property type="entry name" value="Lambda_DNA-bd_dom_sf"/>
</dbReference>
<dbReference type="SUPFAM" id="SSF47413">
    <property type="entry name" value="lambda repressor-like DNA-binding domains"/>
    <property type="match status" value="1"/>
</dbReference>
<dbReference type="SMART" id="SM00530">
    <property type="entry name" value="HTH_XRE"/>
    <property type="match status" value="1"/>
</dbReference>
<accession>A0A9D9H014</accession>
<dbReference type="AlphaFoldDB" id="A0A9D9H014"/>
<proteinExistence type="predicted"/>
<dbReference type="Pfam" id="PF13443">
    <property type="entry name" value="HTH_26"/>
    <property type="match status" value="1"/>
</dbReference>
<evidence type="ECO:0000313" key="2">
    <source>
        <dbReference type="EMBL" id="MBO8430582.1"/>
    </source>
</evidence>
<dbReference type="GO" id="GO:0003677">
    <property type="term" value="F:DNA binding"/>
    <property type="evidence" value="ECO:0007669"/>
    <property type="project" value="InterPro"/>
</dbReference>
<name>A0A9D9H014_9BACT</name>
<dbReference type="EMBL" id="JADIND010000092">
    <property type="protein sequence ID" value="MBO8430582.1"/>
    <property type="molecule type" value="Genomic_DNA"/>
</dbReference>
<evidence type="ECO:0000259" key="1">
    <source>
        <dbReference type="PROSITE" id="PS50943"/>
    </source>
</evidence>
<dbReference type="Gene3D" id="1.10.260.40">
    <property type="entry name" value="lambda repressor-like DNA-binding domains"/>
    <property type="match status" value="1"/>
</dbReference>
<dbReference type="Proteomes" id="UP000823632">
    <property type="component" value="Unassembled WGS sequence"/>
</dbReference>
<reference evidence="2" key="2">
    <citation type="journal article" date="2021" name="PeerJ">
        <title>Extensive microbial diversity within the chicken gut microbiome revealed by metagenomics and culture.</title>
        <authorList>
            <person name="Gilroy R."/>
            <person name="Ravi A."/>
            <person name="Getino M."/>
            <person name="Pursley I."/>
            <person name="Horton D.L."/>
            <person name="Alikhan N.F."/>
            <person name="Baker D."/>
            <person name="Gharbi K."/>
            <person name="Hall N."/>
            <person name="Watson M."/>
            <person name="Adriaenssens E.M."/>
            <person name="Foster-Nyarko E."/>
            <person name="Jarju S."/>
            <person name="Secka A."/>
            <person name="Antonio M."/>
            <person name="Oren A."/>
            <person name="Chaudhuri R.R."/>
            <person name="La Ragione R."/>
            <person name="Hildebrand F."/>
            <person name="Pallen M.J."/>
        </authorList>
    </citation>
    <scope>NUCLEOTIDE SEQUENCE</scope>
    <source>
        <strain evidence="2">10192</strain>
    </source>
</reference>
<feature type="domain" description="HTH cro/C1-type" evidence="1">
    <location>
        <begin position="6"/>
        <end position="61"/>
    </location>
</feature>
<gene>
    <name evidence="2" type="ORF">IAC76_04280</name>
</gene>
<evidence type="ECO:0000313" key="3">
    <source>
        <dbReference type="Proteomes" id="UP000823632"/>
    </source>
</evidence>
<comment type="caution">
    <text evidence="2">The sequence shown here is derived from an EMBL/GenBank/DDBJ whole genome shotgun (WGS) entry which is preliminary data.</text>
</comment>
<dbReference type="InterPro" id="IPR001387">
    <property type="entry name" value="Cro/C1-type_HTH"/>
</dbReference>
<protein>
    <submittedName>
        <fullName evidence="2">Helix-turn-helix transcriptional regulator</fullName>
    </submittedName>
</protein>
<dbReference type="PROSITE" id="PS50943">
    <property type="entry name" value="HTH_CROC1"/>
    <property type="match status" value="1"/>
</dbReference>
<reference evidence="2" key="1">
    <citation type="submission" date="2020-10" db="EMBL/GenBank/DDBJ databases">
        <authorList>
            <person name="Gilroy R."/>
        </authorList>
    </citation>
    <scope>NUCLEOTIDE SEQUENCE</scope>
    <source>
        <strain evidence="2">10192</strain>
    </source>
</reference>
<organism evidence="2 3">
    <name type="scientific">Candidatus Scatousia excrementipullorum</name>
    <dbReference type="NCBI Taxonomy" id="2840936"/>
    <lineage>
        <taxon>Bacteria</taxon>
        <taxon>Candidatus Scatousia</taxon>
    </lineage>
</organism>